<reference evidence="11" key="1">
    <citation type="journal article" date="2020" name="Stud. Mycol.">
        <title>101 Dothideomycetes genomes: a test case for predicting lifestyles and emergence of pathogens.</title>
        <authorList>
            <person name="Haridas S."/>
            <person name="Albert R."/>
            <person name="Binder M."/>
            <person name="Bloem J."/>
            <person name="Labutti K."/>
            <person name="Salamov A."/>
            <person name="Andreopoulos B."/>
            <person name="Baker S."/>
            <person name="Barry K."/>
            <person name="Bills G."/>
            <person name="Bluhm B."/>
            <person name="Cannon C."/>
            <person name="Castanera R."/>
            <person name="Culley D."/>
            <person name="Daum C."/>
            <person name="Ezra D."/>
            <person name="Gonzalez J."/>
            <person name="Henrissat B."/>
            <person name="Kuo A."/>
            <person name="Liang C."/>
            <person name="Lipzen A."/>
            <person name="Lutzoni F."/>
            <person name="Magnuson J."/>
            <person name="Mondo S."/>
            <person name="Nolan M."/>
            <person name="Ohm R."/>
            <person name="Pangilinan J."/>
            <person name="Park H.-J."/>
            <person name="Ramirez L."/>
            <person name="Alfaro M."/>
            <person name="Sun H."/>
            <person name="Tritt A."/>
            <person name="Yoshinaga Y."/>
            <person name="Zwiers L.-H."/>
            <person name="Turgeon B."/>
            <person name="Goodwin S."/>
            <person name="Spatafora J."/>
            <person name="Crous P."/>
            <person name="Grigoriev I."/>
        </authorList>
    </citation>
    <scope>NUCLEOTIDE SEQUENCE</scope>
    <source>
        <strain evidence="11">CBS 130266</strain>
    </source>
</reference>
<evidence type="ECO:0000256" key="8">
    <source>
        <dbReference type="ARBA" id="ARBA00047899"/>
    </source>
</evidence>
<dbReference type="PROSITE" id="PS50011">
    <property type="entry name" value="PROTEIN_KINASE_DOM"/>
    <property type="match status" value="1"/>
</dbReference>
<evidence type="ECO:0000256" key="6">
    <source>
        <dbReference type="ARBA" id="ARBA00030980"/>
    </source>
</evidence>
<feature type="domain" description="Protein kinase" evidence="10">
    <location>
        <begin position="114"/>
        <end position="403"/>
    </location>
</feature>
<sequence>MIDAGSRFFVSESNFVDWKPDITTEFFDFDQRRTLTIKGLVKQFPPFEDKELPVIARHIDNLSPSVHTFAVDEDGLLVGVSTDEKDDFTWFIPYPRFFDVESLAGCRTVMYSKLTEIDRLGPGIDRCCYEDDNGLLRYVAFKYTCIEQIKRREMAWVELQTLKNLPPHANLLLLDRVVLEDVESRVIGFTTSFICGGTLEDNPTTLFRFEWLQQLTSVVDFLNLELGIMHQDIAPRNIFIDSATQGIRLFEFDWAARGKLGLMDGRDDVTGVIYTLYEVITGNDEHTHIPHWERDVKEVFDLPEWPVRRELDRDVSIFRNFLNEWVAKREADGGIDRYLSVPQLCEWPPIAEAEDLPYMAGSTDADGKLVPSYGPRYRRDAIKNGQYLFRWERPPQCRLPKKE</sequence>
<evidence type="ECO:0000256" key="7">
    <source>
        <dbReference type="ARBA" id="ARBA00033194"/>
    </source>
</evidence>
<comment type="subunit">
    <text evidence="2">Component of the EKC/KEOPS complex composed of at least BUD32, CGI121, GON7, KAE1 and PCC1; the whole complex dimerizes.</text>
</comment>
<comment type="catalytic activity">
    <reaction evidence="8">
        <text>L-threonyl-[protein] + ATP = O-phospho-L-threonyl-[protein] + ADP + H(+)</text>
        <dbReference type="Rhea" id="RHEA:46608"/>
        <dbReference type="Rhea" id="RHEA-COMP:11060"/>
        <dbReference type="Rhea" id="RHEA-COMP:11605"/>
        <dbReference type="ChEBI" id="CHEBI:15378"/>
        <dbReference type="ChEBI" id="CHEBI:30013"/>
        <dbReference type="ChEBI" id="CHEBI:30616"/>
        <dbReference type="ChEBI" id="CHEBI:61977"/>
        <dbReference type="ChEBI" id="CHEBI:456216"/>
        <dbReference type="EC" id="2.7.11.1"/>
    </reaction>
</comment>
<dbReference type="OrthoDB" id="4062651at2759"/>
<dbReference type="Proteomes" id="UP000800235">
    <property type="component" value="Unassembled WGS sequence"/>
</dbReference>
<organism evidence="11 12">
    <name type="scientific">Tothia fuscella</name>
    <dbReference type="NCBI Taxonomy" id="1048955"/>
    <lineage>
        <taxon>Eukaryota</taxon>
        <taxon>Fungi</taxon>
        <taxon>Dikarya</taxon>
        <taxon>Ascomycota</taxon>
        <taxon>Pezizomycotina</taxon>
        <taxon>Dothideomycetes</taxon>
        <taxon>Pleosporomycetidae</taxon>
        <taxon>Venturiales</taxon>
        <taxon>Cylindrosympodiaceae</taxon>
        <taxon>Tothia</taxon>
    </lineage>
</organism>
<dbReference type="Gene3D" id="1.10.510.10">
    <property type="entry name" value="Transferase(Phosphotransferase) domain 1"/>
    <property type="match status" value="1"/>
</dbReference>
<evidence type="ECO:0000313" key="12">
    <source>
        <dbReference type="Proteomes" id="UP000800235"/>
    </source>
</evidence>
<dbReference type="AlphaFoldDB" id="A0A9P4NJW8"/>
<dbReference type="SMART" id="SM00220">
    <property type="entry name" value="S_TKc"/>
    <property type="match status" value="1"/>
</dbReference>
<dbReference type="InterPro" id="IPR000719">
    <property type="entry name" value="Prot_kinase_dom"/>
</dbReference>
<evidence type="ECO:0000256" key="2">
    <source>
        <dbReference type="ARBA" id="ARBA00011534"/>
    </source>
</evidence>
<comment type="caution">
    <text evidence="11">The sequence shown here is derived from an EMBL/GenBank/DDBJ whole genome shotgun (WGS) entry which is preliminary data.</text>
</comment>
<comment type="catalytic activity">
    <reaction evidence="9">
        <text>L-seryl-[protein] + ATP = O-phospho-L-seryl-[protein] + ADP + H(+)</text>
        <dbReference type="Rhea" id="RHEA:17989"/>
        <dbReference type="Rhea" id="RHEA-COMP:9863"/>
        <dbReference type="Rhea" id="RHEA-COMP:11604"/>
        <dbReference type="ChEBI" id="CHEBI:15378"/>
        <dbReference type="ChEBI" id="CHEBI:29999"/>
        <dbReference type="ChEBI" id="CHEBI:30616"/>
        <dbReference type="ChEBI" id="CHEBI:83421"/>
        <dbReference type="ChEBI" id="CHEBI:456216"/>
        <dbReference type="EC" id="2.7.11.1"/>
    </reaction>
</comment>
<gene>
    <name evidence="11" type="ORF">EJ08DRAFT_652608</name>
</gene>
<dbReference type="GO" id="GO:0005524">
    <property type="term" value="F:ATP binding"/>
    <property type="evidence" value="ECO:0007669"/>
    <property type="project" value="InterPro"/>
</dbReference>
<dbReference type="SUPFAM" id="SSF56112">
    <property type="entry name" value="Protein kinase-like (PK-like)"/>
    <property type="match status" value="1"/>
</dbReference>
<dbReference type="EC" id="2.7.11.1" evidence="3"/>
<evidence type="ECO:0000256" key="1">
    <source>
        <dbReference type="ARBA" id="ARBA00003747"/>
    </source>
</evidence>
<dbReference type="InterPro" id="IPR011009">
    <property type="entry name" value="Kinase-like_dom_sf"/>
</dbReference>
<dbReference type="GO" id="GO:0004674">
    <property type="term" value="F:protein serine/threonine kinase activity"/>
    <property type="evidence" value="ECO:0007669"/>
    <property type="project" value="UniProtKB-EC"/>
</dbReference>
<evidence type="ECO:0000256" key="9">
    <source>
        <dbReference type="ARBA" id="ARBA00048679"/>
    </source>
</evidence>
<accession>A0A9P4NJW8</accession>
<dbReference type="EMBL" id="MU007078">
    <property type="protein sequence ID" value="KAF2423730.1"/>
    <property type="molecule type" value="Genomic_DNA"/>
</dbReference>
<evidence type="ECO:0000313" key="11">
    <source>
        <dbReference type="EMBL" id="KAF2423730.1"/>
    </source>
</evidence>
<name>A0A9P4NJW8_9PEZI</name>
<evidence type="ECO:0000256" key="5">
    <source>
        <dbReference type="ARBA" id="ARBA00019973"/>
    </source>
</evidence>
<dbReference type="InterPro" id="IPR008266">
    <property type="entry name" value="Tyr_kinase_AS"/>
</dbReference>
<proteinExistence type="predicted"/>
<keyword evidence="12" id="KW-1185">Reference proteome</keyword>
<evidence type="ECO:0000256" key="4">
    <source>
        <dbReference type="ARBA" id="ARBA00013948"/>
    </source>
</evidence>
<evidence type="ECO:0000259" key="10">
    <source>
        <dbReference type="PROSITE" id="PS50011"/>
    </source>
</evidence>
<comment type="function">
    <text evidence="1">Component of the EKC/KEOPS complex that is required for the formation of a threonylcarbamoyl group on adenosine at position 37 (t(6)A37) in tRNAs that read codons beginning with adenine. The complex is probably involved in the transfer of the threonylcarbamoyl moiety of threonylcarbamoyl-AMP (TC-AMP) to the N6 group of A37. BUD32 has ATPase activity in the context of the EKC/KEOPS complex and likely plays a supporting role to the catalytic subunit KAE1. The EKC/KEOPS complex also promotes both telomere uncapping and telomere elongation. The complex is required for efficient recruitment of transcriptional coactivators.</text>
</comment>
<evidence type="ECO:0000256" key="3">
    <source>
        <dbReference type="ARBA" id="ARBA00012513"/>
    </source>
</evidence>
<protein>
    <recommendedName>
        <fullName evidence="5">EKC/KEOPS complex subunit BUD32</fullName>
        <ecNumber evidence="3">2.7.11.1</ecNumber>
    </recommendedName>
    <alternativeName>
        <fullName evidence="6 7">Atypical Serine/threonine protein kinase BUD32</fullName>
    </alternativeName>
    <alternativeName>
        <fullName evidence="4">EKC/KEOPS complex subunit bud32</fullName>
    </alternativeName>
</protein>
<dbReference type="PROSITE" id="PS00109">
    <property type="entry name" value="PROTEIN_KINASE_TYR"/>
    <property type="match status" value="1"/>
</dbReference>